<name>V9SK84_9CAUD</name>
<evidence type="ECO:0000313" key="2">
    <source>
        <dbReference type="EMBL" id="AHC56540.1"/>
    </source>
</evidence>
<dbReference type="EMBL" id="KF787094">
    <property type="protein sequence ID" value="AHC56540.1"/>
    <property type="molecule type" value="Genomic_DNA"/>
</dbReference>
<sequence>MSTHGDKRTPSMDALASAPVAGEAQERIEQMAVNRYRSVPDGNFSYKVVAGDGTRSLYTGTKDACLRVASKLTEAFLDGAFVASDAAPQASEAVRDTGHPVFAFLLGEGPLRGVHFGDRHPDERGAFWWRKDLRAALSAQSKK</sequence>
<dbReference type="Proteomes" id="UP000018886">
    <property type="component" value="Segment"/>
</dbReference>
<reference evidence="2 3" key="1">
    <citation type="journal article" date="2014" name="Virol. J.">
        <title>First genome sequences of Achromobacter phages reveal new members of the N4 family.</title>
        <authorList>
            <person name="Wittmann J."/>
            <person name="Dreiseikelmann B."/>
            <person name="Rohde M."/>
            <person name="Meier-Kolthoff J.P."/>
            <person name="Bunk B."/>
            <person name="Rohde C."/>
        </authorList>
    </citation>
    <scope>NUCLEOTIDE SEQUENCE [LARGE SCALE GENOMIC DNA]</scope>
</reference>
<accession>V9SK84</accession>
<gene>
    <name evidence="2" type="ORF">JJJA_0024</name>
</gene>
<feature type="compositionally biased region" description="Basic and acidic residues" evidence="1">
    <location>
        <begin position="1"/>
        <end position="10"/>
    </location>
</feature>
<evidence type="ECO:0000256" key="1">
    <source>
        <dbReference type="SAM" id="MobiDB-lite"/>
    </source>
</evidence>
<proteinExistence type="predicted"/>
<protein>
    <submittedName>
        <fullName evidence="2">Uncharacterized protein</fullName>
    </submittedName>
</protein>
<evidence type="ECO:0000313" key="3">
    <source>
        <dbReference type="Proteomes" id="UP000018886"/>
    </source>
</evidence>
<feature type="region of interest" description="Disordered" evidence="1">
    <location>
        <begin position="1"/>
        <end position="23"/>
    </location>
</feature>
<organism evidence="2 3">
    <name type="scientific">Achromobacter phage JWDelta</name>
    <dbReference type="NCBI Taxonomy" id="1416008"/>
    <lineage>
        <taxon>Viruses</taxon>
        <taxon>Duplodnaviria</taxon>
        <taxon>Heunggongvirae</taxon>
        <taxon>Uroviricota</taxon>
        <taxon>Caudoviricetes</taxon>
        <taxon>Schitoviridae</taxon>
        <taxon>Rothmandenesvirinae</taxon>
        <taxon>Jwalphavirus</taxon>
        <taxon>Jwalphavirus jwalpha</taxon>
    </lineage>
</organism>